<dbReference type="EMBL" id="KN833686">
    <property type="protein sequence ID" value="KIK30845.1"/>
    <property type="molecule type" value="Genomic_DNA"/>
</dbReference>
<dbReference type="AlphaFoldDB" id="A0A0C9Z060"/>
<protein>
    <recommendedName>
        <fullName evidence="4">Transmembrane protein</fullName>
    </recommendedName>
</protein>
<sequence>MDVENNGSVSVPRGDTVKHAMISRWDRFRRKGKKNIGVWVSVKEIVTCSWLNILLLVTPVAWWVHFSGKFPYSVAFSRKFVSTATR</sequence>
<organism evidence="2 3">
    <name type="scientific">Pisolithus microcarpus 441</name>
    <dbReference type="NCBI Taxonomy" id="765257"/>
    <lineage>
        <taxon>Eukaryota</taxon>
        <taxon>Fungi</taxon>
        <taxon>Dikarya</taxon>
        <taxon>Basidiomycota</taxon>
        <taxon>Agaricomycotina</taxon>
        <taxon>Agaricomycetes</taxon>
        <taxon>Agaricomycetidae</taxon>
        <taxon>Boletales</taxon>
        <taxon>Sclerodermatineae</taxon>
        <taxon>Pisolithaceae</taxon>
        <taxon>Pisolithus</taxon>
    </lineage>
</organism>
<accession>A0A0C9Z060</accession>
<name>A0A0C9Z060_9AGAM</name>
<proteinExistence type="predicted"/>
<keyword evidence="1" id="KW-1133">Transmembrane helix</keyword>
<feature type="transmembrane region" description="Helical" evidence="1">
    <location>
        <begin position="36"/>
        <end position="64"/>
    </location>
</feature>
<evidence type="ECO:0008006" key="4">
    <source>
        <dbReference type="Google" id="ProtNLM"/>
    </source>
</evidence>
<dbReference type="Proteomes" id="UP000054018">
    <property type="component" value="Unassembled WGS sequence"/>
</dbReference>
<evidence type="ECO:0000256" key="1">
    <source>
        <dbReference type="SAM" id="Phobius"/>
    </source>
</evidence>
<gene>
    <name evidence="2" type="ORF">PISMIDRAFT_670996</name>
</gene>
<evidence type="ECO:0000313" key="2">
    <source>
        <dbReference type="EMBL" id="KIK30845.1"/>
    </source>
</evidence>
<dbReference type="STRING" id="765257.A0A0C9Z060"/>
<dbReference type="HOGENOM" id="CLU_2498698_0_0_1"/>
<dbReference type="OrthoDB" id="3265294at2759"/>
<keyword evidence="1" id="KW-0472">Membrane</keyword>
<reference evidence="3" key="2">
    <citation type="submission" date="2015-01" db="EMBL/GenBank/DDBJ databases">
        <title>Evolutionary Origins and Diversification of the Mycorrhizal Mutualists.</title>
        <authorList>
            <consortium name="DOE Joint Genome Institute"/>
            <consortium name="Mycorrhizal Genomics Consortium"/>
            <person name="Kohler A."/>
            <person name="Kuo A."/>
            <person name="Nagy L.G."/>
            <person name="Floudas D."/>
            <person name="Copeland A."/>
            <person name="Barry K.W."/>
            <person name="Cichocki N."/>
            <person name="Veneault-Fourrey C."/>
            <person name="LaButti K."/>
            <person name="Lindquist E.A."/>
            <person name="Lipzen A."/>
            <person name="Lundell T."/>
            <person name="Morin E."/>
            <person name="Murat C."/>
            <person name="Riley R."/>
            <person name="Ohm R."/>
            <person name="Sun H."/>
            <person name="Tunlid A."/>
            <person name="Henrissat B."/>
            <person name="Grigoriev I.V."/>
            <person name="Hibbett D.S."/>
            <person name="Martin F."/>
        </authorList>
    </citation>
    <scope>NUCLEOTIDE SEQUENCE [LARGE SCALE GENOMIC DNA]</scope>
    <source>
        <strain evidence="3">441</strain>
    </source>
</reference>
<keyword evidence="1" id="KW-0812">Transmembrane</keyword>
<evidence type="ECO:0000313" key="3">
    <source>
        <dbReference type="Proteomes" id="UP000054018"/>
    </source>
</evidence>
<reference evidence="2 3" key="1">
    <citation type="submission" date="2014-04" db="EMBL/GenBank/DDBJ databases">
        <authorList>
            <consortium name="DOE Joint Genome Institute"/>
            <person name="Kuo A."/>
            <person name="Kohler A."/>
            <person name="Costa M.D."/>
            <person name="Nagy L.G."/>
            <person name="Floudas D."/>
            <person name="Copeland A."/>
            <person name="Barry K.W."/>
            <person name="Cichocki N."/>
            <person name="Veneault-Fourrey C."/>
            <person name="LaButti K."/>
            <person name="Lindquist E.A."/>
            <person name="Lipzen A."/>
            <person name="Lundell T."/>
            <person name="Morin E."/>
            <person name="Murat C."/>
            <person name="Sun H."/>
            <person name="Tunlid A."/>
            <person name="Henrissat B."/>
            <person name="Grigoriev I.V."/>
            <person name="Hibbett D.S."/>
            <person name="Martin F."/>
            <person name="Nordberg H.P."/>
            <person name="Cantor M.N."/>
            <person name="Hua S.X."/>
        </authorList>
    </citation>
    <scope>NUCLEOTIDE SEQUENCE [LARGE SCALE GENOMIC DNA]</scope>
    <source>
        <strain evidence="2 3">441</strain>
    </source>
</reference>
<keyword evidence="3" id="KW-1185">Reference proteome</keyword>